<name>A0A834J709_VESGE</name>
<proteinExistence type="predicted"/>
<dbReference type="AlphaFoldDB" id="A0A834J709"/>
<evidence type="ECO:0000313" key="2">
    <source>
        <dbReference type="Proteomes" id="UP000617340"/>
    </source>
</evidence>
<dbReference type="Proteomes" id="UP000617340">
    <property type="component" value="Unassembled WGS sequence"/>
</dbReference>
<gene>
    <name evidence="1" type="ORF">HZH68_015605</name>
</gene>
<reference evidence="1" key="1">
    <citation type="journal article" date="2020" name="G3 (Bethesda)">
        <title>High-Quality Assemblies for Three Invasive Social Wasps from the &lt;i&gt;Vespula&lt;/i&gt; Genus.</title>
        <authorList>
            <person name="Harrop T.W.R."/>
            <person name="Guhlin J."/>
            <person name="McLaughlin G.M."/>
            <person name="Permina E."/>
            <person name="Stockwell P."/>
            <person name="Gilligan J."/>
            <person name="Le Lec M.F."/>
            <person name="Gruber M.A.M."/>
            <person name="Quinn O."/>
            <person name="Lovegrove M."/>
            <person name="Duncan E.J."/>
            <person name="Remnant E.J."/>
            <person name="Van Eeckhoven J."/>
            <person name="Graham B."/>
            <person name="Knapp R.A."/>
            <person name="Langford K.W."/>
            <person name="Kronenberg Z."/>
            <person name="Press M.O."/>
            <person name="Eacker S.M."/>
            <person name="Wilson-Rankin E.E."/>
            <person name="Purcell J."/>
            <person name="Lester P.J."/>
            <person name="Dearden P.K."/>
        </authorList>
    </citation>
    <scope>NUCLEOTIDE SEQUENCE</scope>
    <source>
        <strain evidence="1">Linc-1</strain>
    </source>
</reference>
<organism evidence="1 2">
    <name type="scientific">Vespula germanica</name>
    <name type="common">German yellow jacket</name>
    <name type="synonym">Paravespula germanica</name>
    <dbReference type="NCBI Taxonomy" id="30212"/>
    <lineage>
        <taxon>Eukaryota</taxon>
        <taxon>Metazoa</taxon>
        <taxon>Ecdysozoa</taxon>
        <taxon>Arthropoda</taxon>
        <taxon>Hexapoda</taxon>
        <taxon>Insecta</taxon>
        <taxon>Pterygota</taxon>
        <taxon>Neoptera</taxon>
        <taxon>Endopterygota</taxon>
        <taxon>Hymenoptera</taxon>
        <taxon>Apocrita</taxon>
        <taxon>Aculeata</taxon>
        <taxon>Vespoidea</taxon>
        <taxon>Vespidae</taxon>
        <taxon>Vespinae</taxon>
        <taxon>Vespula</taxon>
    </lineage>
</organism>
<keyword evidence="2" id="KW-1185">Reference proteome</keyword>
<evidence type="ECO:0000313" key="1">
    <source>
        <dbReference type="EMBL" id="KAF7381732.1"/>
    </source>
</evidence>
<protein>
    <submittedName>
        <fullName evidence="1">Uncharacterized protein</fullName>
    </submittedName>
</protein>
<accession>A0A834J709</accession>
<dbReference type="EMBL" id="JACSDZ010000021">
    <property type="protein sequence ID" value="KAF7381732.1"/>
    <property type="molecule type" value="Genomic_DNA"/>
</dbReference>
<comment type="caution">
    <text evidence="1">The sequence shown here is derived from an EMBL/GenBank/DDBJ whole genome shotgun (WGS) entry which is preliminary data.</text>
</comment>
<sequence>MDTKTKTLPDEQVRTSLRVLQRHLHLSLENRSFCQEPEGNVKLNPTLSFTKQRHLDCPSNFHLPLFGFVLAHSRGSKCESKSTDWISRNWLRDKRKGDGGFLYSEEETPVVLVDPSRKTEGTRMQLTGRQ</sequence>